<dbReference type="Gene3D" id="3.30.1490.150">
    <property type="entry name" value="Hypothetical protein ph0010, domain 2"/>
    <property type="match status" value="1"/>
</dbReference>
<accession>A0A0D2JRE9</accession>
<dbReference type="NCBIfam" id="TIGR00296">
    <property type="entry name" value="TIGR00296 family protein"/>
    <property type="match status" value="1"/>
</dbReference>
<organism evidence="2 3">
    <name type="scientific">Dethiosulfatarculus sandiegensis</name>
    <dbReference type="NCBI Taxonomy" id="1429043"/>
    <lineage>
        <taxon>Bacteria</taxon>
        <taxon>Pseudomonadati</taxon>
        <taxon>Thermodesulfobacteriota</taxon>
        <taxon>Desulfarculia</taxon>
        <taxon>Desulfarculales</taxon>
        <taxon>Desulfarculaceae</taxon>
        <taxon>Dethiosulfatarculus</taxon>
    </lineage>
</organism>
<dbReference type="RefSeq" id="WP_044351194.1">
    <property type="nucleotide sequence ID" value="NZ_AZAC01000035.1"/>
</dbReference>
<dbReference type="Pfam" id="PF01871">
    <property type="entry name" value="AMMECR1"/>
    <property type="match status" value="1"/>
</dbReference>
<dbReference type="PANTHER" id="PTHR13016:SF0">
    <property type="entry name" value="AMME SYNDROME CANDIDATE GENE 1 PROTEIN"/>
    <property type="match status" value="1"/>
</dbReference>
<keyword evidence="3" id="KW-1185">Reference proteome</keyword>
<dbReference type="STRING" id="1429043.X474_21275"/>
<dbReference type="EMBL" id="AZAC01000035">
    <property type="protein sequence ID" value="KIX12035.1"/>
    <property type="molecule type" value="Genomic_DNA"/>
</dbReference>
<dbReference type="OrthoDB" id="9782820at2"/>
<dbReference type="NCBIfam" id="TIGR04335">
    <property type="entry name" value="AmmeMemoSam_A"/>
    <property type="match status" value="1"/>
</dbReference>
<dbReference type="InterPro" id="IPR036071">
    <property type="entry name" value="AMMECR1_dom_sf"/>
</dbReference>
<dbReference type="Proteomes" id="UP000032233">
    <property type="component" value="Unassembled WGS sequence"/>
</dbReference>
<dbReference type="InParanoid" id="A0A0D2JRE9"/>
<dbReference type="InterPro" id="IPR027485">
    <property type="entry name" value="AMMECR1_N"/>
</dbReference>
<evidence type="ECO:0000259" key="1">
    <source>
        <dbReference type="PROSITE" id="PS51112"/>
    </source>
</evidence>
<reference evidence="2 3" key="1">
    <citation type="submission" date="2013-11" db="EMBL/GenBank/DDBJ databases">
        <title>Metagenomic analysis of a methanogenic consortium involved in long chain n-alkane degradation.</title>
        <authorList>
            <person name="Davidova I.A."/>
            <person name="Callaghan A.V."/>
            <person name="Wawrik B."/>
            <person name="Pruitt S."/>
            <person name="Marks C."/>
            <person name="Duncan K.E."/>
            <person name="Suflita J.M."/>
        </authorList>
    </citation>
    <scope>NUCLEOTIDE SEQUENCE [LARGE SCALE GENOMIC DNA]</scope>
    <source>
        <strain evidence="2 3">SPR</strain>
    </source>
</reference>
<evidence type="ECO:0000313" key="2">
    <source>
        <dbReference type="EMBL" id="KIX12035.1"/>
    </source>
</evidence>
<protein>
    <recommendedName>
        <fullName evidence="1">AMMECR1 domain-containing protein</fullName>
    </recommendedName>
</protein>
<proteinExistence type="predicted"/>
<sequence length="189" mass="21025">MTDDRELTLEEKKELLELARATVENAVKGLAEKKPQSKLAGLAFKRGAFVTLNRNGRLRGCIGNFVSEDSLLETVKDMAISAAQRDPRFPPVAPYELDDLEFEISVLSPLKETGDPLQIEVGKHGIFLVSPMGRGVLLPQVATEYGWDREEFLDQTCFKAGLPKGAWKEPQTRIFIFSAQVFGEKDLGE</sequence>
<dbReference type="SUPFAM" id="SSF143447">
    <property type="entry name" value="AMMECR1-like"/>
    <property type="match status" value="1"/>
</dbReference>
<evidence type="ECO:0000313" key="3">
    <source>
        <dbReference type="Proteomes" id="UP000032233"/>
    </source>
</evidence>
<dbReference type="InterPro" id="IPR002733">
    <property type="entry name" value="AMMECR1_domain"/>
</dbReference>
<dbReference type="PROSITE" id="PS51112">
    <property type="entry name" value="AMMECR1"/>
    <property type="match status" value="1"/>
</dbReference>
<feature type="domain" description="AMMECR1" evidence="1">
    <location>
        <begin position="10"/>
        <end position="189"/>
    </location>
</feature>
<dbReference type="PANTHER" id="PTHR13016">
    <property type="entry name" value="AMMECR1 HOMOLOG"/>
    <property type="match status" value="1"/>
</dbReference>
<comment type="caution">
    <text evidence="2">The sequence shown here is derived from an EMBL/GenBank/DDBJ whole genome shotgun (WGS) entry which is preliminary data.</text>
</comment>
<gene>
    <name evidence="2" type="ORF">X474_21275</name>
</gene>
<dbReference type="PATRIC" id="fig|1429043.3.peg.4510"/>
<dbReference type="Gene3D" id="3.30.700.20">
    <property type="entry name" value="Hypothetical protein ph0010, domain 1"/>
    <property type="match status" value="1"/>
</dbReference>
<name>A0A0D2JRE9_9BACT</name>
<dbReference type="AlphaFoldDB" id="A0A0D2JRE9"/>
<dbReference type="InterPro" id="IPR023473">
    <property type="entry name" value="AMMECR1"/>
</dbReference>
<dbReference type="InterPro" id="IPR027623">
    <property type="entry name" value="AmmeMemoSam_A"/>
</dbReference>